<keyword evidence="2" id="KW-1185">Reference proteome</keyword>
<evidence type="ECO:0000313" key="2">
    <source>
        <dbReference type="Proteomes" id="UP000078540"/>
    </source>
</evidence>
<reference evidence="1 2" key="1">
    <citation type="submission" date="2015-09" db="EMBL/GenBank/DDBJ databases">
        <title>Atta colombica WGS genome.</title>
        <authorList>
            <person name="Nygaard S."/>
            <person name="Hu H."/>
            <person name="Boomsma J."/>
            <person name="Zhang G."/>
        </authorList>
    </citation>
    <scope>NUCLEOTIDE SEQUENCE [LARGE SCALE GENOMIC DNA]</scope>
    <source>
        <strain evidence="1">Treedump-2</strain>
        <tissue evidence="1">Whole body</tissue>
    </source>
</reference>
<organism evidence="1 2">
    <name type="scientific">Atta colombica</name>
    <dbReference type="NCBI Taxonomy" id="520822"/>
    <lineage>
        <taxon>Eukaryota</taxon>
        <taxon>Metazoa</taxon>
        <taxon>Ecdysozoa</taxon>
        <taxon>Arthropoda</taxon>
        <taxon>Hexapoda</taxon>
        <taxon>Insecta</taxon>
        <taxon>Pterygota</taxon>
        <taxon>Neoptera</taxon>
        <taxon>Endopterygota</taxon>
        <taxon>Hymenoptera</taxon>
        <taxon>Apocrita</taxon>
        <taxon>Aculeata</taxon>
        <taxon>Formicoidea</taxon>
        <taxon>Formicidae</taxon>
        <taxon>Myrmicinae</taxon>
        <taxon>Atta</taxon>
    </lineage>
</organism>
<evidence type="ECO:0000313" key="1">
    <source>
        <dbReference type="EMBL" id="KYM86880.1"/>
    </source>
</evidence>
<gene>
    <name evidence="1" type="ORF">ALC53_03803</name>
</gene>
<sequence>MNENRWPPSAMFRVSRGRREGEREATNCHGCVDENRFENEHFLRYGIQHTDLFCLRDTLGYTFCLLACLPIPPLFVLLVDLHAYEKTTIVNNSACVTLSDERVTSSCRRRCRRGTPLLFVEPRADKFVMSCVECPSDRYVEYERPAGRDRNDRARITCHRSIANTARIIILYFYTRDLMDRKSATMIHRDLFPYQRECRLRVRECGRYVVHISNSRMYIERQKWQLS</sequence>
<dbReference type="Proteomes" id="UP000078540">
    <property type="component" value="Unassembled WGS sequence"/>
</dbReference>
<name>A0A195BNQ6_9HYME</name>
<dbReference type="AlphaFoldDB" id="A0A195BNQ6"/>
<accession>A0A195BNQ6</accession>
<dbReference type="EMBL" id="KQ976438">
    <property type="protein sequence ID" value="KYM86880.1"/>
    <property type="molecule type" value="Genomic_DNA"/>
</dbReference>
<protein>
    <submittedName>
        <fullName evidence="1">Uncharacterized protein</fullName>
    </submittedName>
</protein>
<proteinExistence type="predicted"/>